<dbReference type="PANTHER" id="PTHR12304:SF4">
    <property type="entry name" value="URIDINE NUCLEOSIDASE"/>
    <property type="match status" value="1"/>
</dbReference>
<dbReference type="GO" id="GO:0006152">
    <property type="term" value="P:purine nucleoside catabolic process"/>
    <property type="evidence" value="ECO:0007669"/>
    <property type="project" value="TreeGrafter"/>
</dbReference>
<sequence length="320" mass="36353">MKISLWPELTPVQRAALMSLPSDGVIPVVMDSDTYNEIDDQIAIAWAYLHPERIDLQAIYAAPFTNHFFGEGNSHTYVDNPAVGMELSFDEIHRVFEKLPHRQPLPAIFKGSTRYLTKSDEIEISPAVEDLIIRARAATQTLQVLCIGAPTNVANALLTAPDIIHKIHVIWLGGNSYDWKNNQEFNLMQDVFASRILFDSGAALTQIPCFGVANCMATSVPELQFYLSNTSRFGNYIAEIAPRCPWIGFASRKVIWDITTVGYVLNPEWFTCQYLAAPLVNDNLNWSFDNRRHQIRVVKFIERDDLFKDLFRKIIDADKE</sequence>
<keyword evidence="2" id="KW-0326">Glycosidase</keyword>
<evidence type="ECO:0000256" key="2">
    <source>
        <dbReference type="ARBA" id="ARBA00023295"/>
    </source>
</evidence>
<dbReference type="InterPro" id="IPR023186">
    <property type="entry name" value="IUNH"/>
</dbReference>
<dbReference type="InterPro" id="IPR001910">
    <property type="entry name" value="Inosine/uridine_hydrolase_dom"/>
</dbReference>
<dbReference type="PANTHER" id="PTHR12304">
    <property type="entry name" value="INOSINE-URIDINE PREFERRING NUCLEOSIDE HYDROLASE"/>
    <property type="match status" value="1"/>
</dbReference>
<comment type="caution">
    <text evidence="4">The sequence shown here is derived from an EMBL/GenBank/DDBJ whole genome shotgun (WGS) entry which is preliminary data.</text>
</comment>
<evidence type="ECO:0000259" key="3">
    <source>
        <dbReference type="Pfam" id="PF01156"/>
    </source>
</evidence>
<protein>
    <recommendedName>
        <fullName evidence="3">Inosine/uridine-preferring nucleoside hydrolase domain-containing protein</fullName>
    </recommendedName>
</protein>
<dbReference type="EMBL" id="LXEP01000034">
    <property type="protein sequence ID" value="OAT17895.1"/>
    <property type="molecule type" value="Genomic_DNA"/>
</dbReference>
<reference evidence="4 5" key="1">
    <citation type="submission" date="2016-04" db="EMBL/GenBank/DDBJ databases">
        <title>ATOL: Assembling a taxonomically balanced genome-scale reconstruction of the evolutionary history of the Enterobacteriaceae.</title>
        <authorList>
            <person name="Plunkett G.III."/>
            <person name="Neeno-Eckwall E.C."/>
            <person name="Glasner J.D."/>
            <person name="Perna N.T."/>
        </authorList>
    </citation>
    <scope>NUCLEOTIDE SEQUENCE [LARGE SCALE GENOMIC DNA]</scope>
    <source>
        <strain evidence="4 5">ATCC 51604</strain>
    </source>
</reference>
<accession>A0A1B7HQG4</accession>
<dbReference type="RefSeq" id="WP_064518239.1">
    <property type="nucleotide sequence ID" value="NZ_LXEP01000034.1"/>
</dbReference>
<dbReference type="InterPro" id="IPR036452">
    <property type="entry name" value="Ribo_hydro-like"/>
</dbReference>
<dbReference type="GO" id="GO:0005829">
    <property type="term" value="C:cytosol"/>
    <property type="evidence" value="ECO:0007669"/>
    <property type="project" value="TreeGrafter"/>
</dbReference>
<dbReference type="PATRIC" id="fig|1354253.4.peg.3984"/>
<keyword evidence="1" id="KW-0378">Hydrolase</keyword>
<proteinExistence type="predicted"/>
<feature type="domain" description="Inosine/uridine-preferring nucleoside hydrolase" evidence="3">
    <location>
        <begin position="123"/>
        <end position="276"/>
    </location>
</feature>
<dbReference type="AlphaFoldDB" id="A0A1B7HQG4"/>
<evidence type="ECO:0000256" key="1">
    <source>
        <dbReference type="ARBA" id="ARBA00022801"/>
    </source>
</evidence>
<dbReference type="Pfam" id="PF01156">
    <property type="entry name" value="IU_nuc_hydro"/>
    <property type="match status" value="1"/>
</dbReference>
<dbReference type="SUPFAM" id="SSF53590">
    <property type="entry name" value="Nucleoside hydrolase"/>
    <property type="match status" value="1"/>
</dbReference>
<evidence type="ECO:0000313" key="5">
    <source>
        <dbReference type="Proteomes" id="UP000078504"/>
    </source>
</evidence>
<name>A0A1B7HQG4_9ENTR</name>
<dbReference type="Gene3D" id="3.90.245.10">
    <property type="entry name" value="Ribonucleoside hydrolase-like"/>
    <property type="match status" value="1"/>
</dbReference>
<evidence type="ECO:0000313" key="4">
    <source>
        <dbReference type="EMBL" id="OAT17895.1"/>
    </source>
</evidence>
<dbReference type="Proteomes" id="UP000078504">
    <property type="component" value="Unassembled WGS sequence"/>
</dbReference>
<organism evidence="4 5">
    <name type="scientific">Buttiauxella gaviniae ATCC 51604</name>
    <dbReference type="NCBI Taxonomy" id="1354253"/>
    <lineage>
        <taxon>Bacteria</taxon>
        <taxon>Pseudomonadati</taxon>
        <taxon>Pseudomonadota</taxon>
        <taxon>Gammaproteobacteria</taxon>
        <taxon>Enterobacterales</taxon>
        <taxon>Enterobacteriaceae</taxon>
        <taxon>Buttiauxella</taxon>
    </lineage>
</organism>
<gene>
    <name evidence="4" type="ORF">M977_03901</name>
</gene>
<dbReference type="GO" id="GO:0008477">
    <property type="term" value="F:purine nucleosidase activity"/>
    <property type="evidence" value="ECO:0007669"/>
    <property type="project" value="TreeGrafter"/>
</dbReference>